<dbReference type="Gene3D" id="3.40.50.300">
    <property type="entry name" value="P-loop containing nucleotide triphosphate hydrolases"/>
    <property type="match status" value="1"/>
</dbReference>
<evidence type="ECO:0008006" key="6">
    <source>
        <dbReference type="Google" id="ProtNLM"/>
    </source>
</evidence>
<feature type="domain" description="Dynamin-like helical" evidence="3">
    <location>
        <begin position="390"/>
        <end position="552"/>
    </location>
</feature>
<evidence type="ECO:0000256" key="1">
    <source>
        <dbReference type="SAM" id="Coils"/>
    </source>
</evidence>
<proteinExistence type="predicted"/>
<keyword evidence="5" id="KW-1185">Reference proteome</keyword>
<feature type="domain" description="G" evidence="2">
    <location>
        <begin position="52"/>
        <end position="159"/>
    </location>
</feature>
<feature type="coiled-coil region" evidence="1">
    <location>
        <begin position="533"/>
        <end position="560"/>
    </location>
</feature>
<comment type="caution">
    <text evidence="4">The sequence shown here is derived from an EMBL/GenBank/DDBJ whole genome shotgun (WGS) entry which is preliminary data.</text>
</comment>
<protein>
    <recommendedName>
        <fullName evidence="6">GTPase</fullName>
    </recommendedName>
</protein>
<dbReference type="PANTHER" id="PTHR42714">
    <property type="entry name" value="TRNA MODIFICATION GTPASE GTPBP3"/>
    <property type="match status" value="1"/>
</dbReference>
<dbReference type="GO" id="GO:0005737">
    <property type="term" value="C:cytoplasm"/>
    <property type="evidence" value="ECO:0007669"/>
    <property type="project" value="TreeGrafter"/>
</dbReference>
<dbReference type="EMBL" id="JXQK01000090">
    <property type="protein sequence ID" value="KIP59860.1"/>
    <property type="molecule type" value="Genomic_DNA"/>
</dbReference>
<dbReference type="NCBIfam" id="TIGR00231">
    <property type="entry name" value="small_GTP"/>
    <property type="match status" value="1"/>
</dbReference>
<dbReference type="OrthoDB" id="6402537at2"/>
<evidence type="ECO:0000259" key="2">
    <source>
        <dbReference type="Pfam" id="PF01926"/>
    </source>
</evidence>
<evidence type="ECO:0000259" key="3">
    <source>
        <dbReference type="Pfam" id="PF18709"/>
    </source>
</evidence>
<dbReference type="InterPro" id="IPR005225">
    <property type="entry name" value="Small_GTP-bd"/>
</dbReference>
<dbReference type="Pfam" id="PF01926">
    <property type="entry name" value="MMR_HSR1"/>
    <property type="match status" value="1"/>
</dbReference>
<dbReference type="GO" id="GO:0002098">
    <property type="term" value="P:tRNA wobble uridine modification"/>
    <property type="evidence" value="ECO:0007669"/>
    <property type="project" value="TreeGrafter"/>
</dbReference>
<dbReference type="RefSeq" id="WP_042520267.1">
    <property type="nucleotide sequence ID" value="NZ_JXQI01000047.1"/>
</dbReference>
<dbReference type="Pfam" id="PF18709">
    <property type="entry name" value="DLP_helical"/>
    <property type="match status" value="1"/>
</dbReference>
<evidence type="ECO:0000313" key="5">
    <source>
        <dbReference type="Proteomes" id="UP000032046"/>
    </source>
</evidence>
<name>A0A0D0HA64_9BACT</name>
<sequence length="575" mass="64880">MQKTYFEKYNSEAQELFKEIKDVLHNSENPEVKSKASQIPSSLYSDNKKINVVFAGQYSAGKSSLLSILTGKKLAVGGGITTAECQSFDWQGVHVTDTPGIHTQNRPDHDEITYKEISKADLIVFVLTSEGFSSHLAEHFRKLINEKGKGHEMMLVVNKMDRTAGGNTPEQQNVLIKKDIEPVIAPYSVDDMYTTFICTNWYMQAFTPKYEKYQEKLISKSGMQNLIDNLNRFISDKGLLGSMTTSLYETEKILTDIVSSMKTGDVIVDGSIHMLNEKRRILEESKSRIKEKVSMAVRDNSYKVQSWGNEIANKLTSTQKQDETNKMLAEKQAAVDRSTEVLTAEVEKILNLEAKSLQKKVEDLSKTEFARDLQTAMENRIKSLNISDNTRRNLEKASSYMKDIGTRIASMSVGPNAGNGFSSIFKTSTYSGSKLHDAVLTVGHFFGHKFEPWQAVRWTKNIANGSRVLGVVGSVLSVGLQIYNDKQEDKMEAQLAEGRNEIRSCFRDVSNVIDLEYDKATNTWIEKNINPHIKQIDHDIEEINNNIDTANEHYVKLSNLLQRVRKLISNIQTAV</sequence>
<reference evidence="4 5" key="1">
    <citation type="submission" date="2015-01" db="EMBL/GenBank/DDBJ databases">
        <title>Comparative genomics of non-oral Prevotella species.</title>
        <authorList>
            <person name="Accetto T."/>
            <person name="Nograsek B."/>
            <person name="Avgustin G."/>
        </authorList>
    </citation>
    <scope>NUCLEOTIDE SEQUENCE [LARGE SCALE GENOMIC DNA]</scope>
    <source>
        <strain evidence="4 5">P5-119</strain>
    </source>
</reference>
<dbReference type="GO" id="GO:0030488">
    <property type="term" value="P:tRNA methylation"/>
    <property type="evidence" value="ECO:0007669"/>
    <property type="project" value="TreeGrafter"/>
</dbReference>
<dbReference type="GO" id="GO:0005525">
    <property type="term" value="F:GTP binding"/>
    <property type="evidence" value="ECO:0007669"/>
    <property type="project" value="InterPro"/>
</dbReference>
<dbReference type="SUPFAM" id="SSF52540">
    <property type="entry name" value="P-loop containing nucleoside triphosphate hydrolases"/>
    <property type="match status" value="1"/>
</dbReference>
<keyword evidence="1" id="KW-0175">Coiled coil</keyword>
<dbReference type="InterPro" id="IPR006073">
    <property type="entry name" value="GTP-bd"/>
</dbReference>
<dbReference type="Proteomes" id="UP000032046">
    <property type="component" value="Unassembled WGS sequence"/>
</dbReference>
<dbReference type="InterPro" id="IPR027417">
    <property type="entry name" value="P-loop_NTPase"/>
</dbReference>
<dbReference type="AlphaFoldDB" id="A0A0D0HA64"/>
<organism evidence="4 5">
    <name type="scientific">Prevotella pectinovora</name>
    <dbReference type="NCBI Taxonomy" id="1602169"/>
    <lineage>
        <taxon>Bacteria</taxon>
        <taxon>Pseudomonadati</taxon>
        <taxon>Bacteroidota</taxon>
        <taxon>Bacteroidia</taxon>
        <taxon>Bacteroidales</taxon>
        <taxon>Prevotellaceae</taxon>
        <taxon>Prevotella</taxon>
    </lineage>
</organism>
<dbReference type="InterPro" id="IPR040576">
    <property type="entry name" value="DLP_helical"/>
</dbReference>
<accession>A0A0D0HA64</accession>
<dbReference type="PANTHER" id="PTHR42714:SF2">
    <property type="entry name" value="TRNA MODIFICATION GTPASE GTPBP3, MITOCHONDRIAL"/>
    <property type="match status" value="1"/>
</dbReference>
<evidence type="ECO:0000313" key="4">
    <source>
        <dbReference type="EMBL" id="KIP59860.1"/>
    </source>
</evidence>
<dbReference type="STRING" id="1602171.ST44_12825"/>
<gene>
    <name evidence="4" type="ORF">ST44_12825</name>
</gene>